<evidence type="ECO:0000313" key="7">
    <source>
        <dbReference type="EMBL" id="MCE5171027.1"/>
    </source>
</evidence>
<keyword evidence="2" id="KW-0479">Metal-binding</keyword>
<protein>
    <submittedName>
        <fullName evidence="7">Mov34/MPN/PAD-1 family protein</fullName>
    </submittedName>
</protein>
<dbReference type="InterPro" id="IPR051929">
    <property type="entry name" value="VirAsm_ModProt"/>
</dbReference>
<dbReference type="RefSeq" id="WP_233697616.1">
    <property type="nucleotide sequence ID" value="NZ_JAJNBZ010000014.1"/>
</dbReference>
<keyword evidence="1" id="KW-0645">Protease</keyword>
<reference evidence="7 8" key="1">
    <citation type="submission" date="2021-11" db="EMBL/GenBank/DDBJ databases">
        <title>Draft genome sequence of Paenibacillus profundus YoMME, a new Gram-positive bacteria with exoelectrogenic properties.</title>
        <authorList>
            <person name="Hubenova Y."/>
            <person name="Hubenova E."/>
            <person name="Manasiev Y."/>
            <person name="Peykov S."/>
            <person name="Mitov M."/>
        </authorList>
    </citation>
    <scope>NUCLEOTIDE SEQUENCE [LARGE SCALE GENOMIC DNA]</scope>
    <source>
        <strain evidence="7 8">YoMME</strain>
    </source>
</reference>
<organism evidence="7 8">
    <name type="scientific">Paenibacillus profundus</name>
    <dbReference type="NCBI Taxonomy" id="1173085"/>
    <lineage>
        <taxon>Bacteria</taxon>
        <taxon>Bacillati</taxon>
        <taxon>Bacillota</taxon>
        <taxon>Bacilli</taxon>
        <taxon>Bacillales</taxon>
        <taxon>Paenibacillaceae</taxon>
        <taxon>Paenibacillus</taxon>
    </lineage>
</organism>
<dbReference type="PANTHER" id="PTHR34858">
    <property type="entry name" value="CYSO-CYSTEINE PEPTIDASE"/>
    <property type="match status" value="1"/>
</dbReference>
<evidence type="ECO:0000256" key="4">
    <source>
        <dbReference type="ARBA" id="ARBA00022833"/>
    </source>
</evidence>
<dbReference type="Proteomes" id="UP001199916">
    <property type="component" value="Unassembled WGS sequence"/>
</dbReference>
<keyword evidence="3" id="KW-0378">Hydrolase</keyword>
<feature type="domain" description="JAB" evidence="6">
    <location>
        <begin position="21"/>
        <end position="116"/>
    </location>
</feature>
<gene>
    <name evidence="7" type="ORF">LQV63_17130</name>
</gene>
<evidence type="ECO:0000256" key="3">
    <source>
        <dbReference type="ARBA" id="ARBA00022801"/>
    </source>
</evidence>
<dbReference type="Gene3D" id="3.40.140.10">
    <property type="entry name" value="Cytidine Deaminase, domain 2"/>
    <property type="match status" value="1"/>
</dbReference>
<keyword evidence="4" id="KW-0862">Zinc</keyword>
<sequence>MHDSINNQPDTRDPIHIECAVWEAMVNHARSQLPFETCGVLIKPRHCRMYREFRPLMNRASERLHSFQPDAQEWVALVMQAEREQHTLLLVHSHPGRPPIPSTEDTDGIALSAALFDAYIIVSFHKDGTHHKITDGDPPDTRAYRLHASSTQHRHGSRHILFELAHITIVERKDDSERLVTC</sequence>
<name>A0ABS8YIN7_9BACL</name>
<dbReference type="PANTHER" id="PTHR34858:SF1">
    <property type="entry name" value="CYSO-CYSTEINE PEPTIDASE"/>
    <property type="match status" value="1"/>
</dbReference>
<dbReference type="InterPro" id="IPR028090">
    <property type="entry name" value="JAB_dom_prok"/>
</dbReference>
<keyword evidence="8" id="KW-1185">Reference proteome</keyword>
<evidence type="ECO:0000256" key="5">
    <source>
        <dbReference type="ARBA" id="ARBA00023049"/>
    </source>
</evidence>
<dbReference type="EMBL" id="JAJNBZ010000014">
    <property type="protein sequence ID" value="MCE5171027.1"/>
    <property type="molecule type" value="Genomic_DNA"/>
</dbReference>
<comment type="caution">
    <text evidence="7">The sequence shown here is derived from an EMBL/GenBank/DDBJ whole genome shotgun (WGS) entry which is preliminary data.</text>
</comment>
<evidence type="ECO:0000259" key="6">
    <source>
        <dbReference type="Pfam" id="PF14464"/>
    </source>
</evidence>
<accession>A0ABS8YIN7</accession>
<proteinExistence type="predicted"/>
<keyword evidence="5" id="KW-0482">Metalloprotease</keyword>
<dbReference type="SUPFAM" id="SSF102712">
    <property type="entry name" value="JAB1/MPN domain"/>
    <property type="match status" value="1"/>
</dbReference>
<evidence type="ECO:0000256" key="2">
    <source>
        <dbReference type="ARBA" id="ARBA00022723"/>
    </source>
</evidence>
<evidence type="ECO:0000313" key="8">
    <source>
        <dbReference type="Proteomes" id="UP001199916"/>
    </source>
</evidence>
<evidence type="ECO:0000256" key="1">
    <source>
        <dbReference type="ARBA" id="ARBA00022670"/>
    </source>
</evidence>
<dbReference type="Pfam" id="PF14464">
    <property type="entry name" value="Prok-JAB"/>
    <property type="match status" value="1"/>
</dbReference>